<feature type="domain" description="ABC transmembrane type-1" evidence="12">
    <location>
        <begin position="202"/>
        <end position="481"/>
    </location>
</feature>
<dbReference type="GO" id="GO:0005524">
    <property type="term" value="F:ATP binding"/>
    <property type="evidence" value="ECO:0007669"/>
    <property type="project" value="UniProtKB-KW"/>
</dbReference>
<evidence type="ECO:0000256" key="2">
    <source>
        <dbReference type="ARBA" id="ARBA00022448"/>
    </source>
</evidence>
<comment type="subcellular location">
    <subcellularLocation>
        <location evidence="1">Cell membrane</location>
        <topology evidence="1">Multi-pass membrane protein</topology>
    </subcellularLocation>
</comment>
<evidence type="ECO:0000256" key="6">
    <source>
        <dbReference type="ARBA" id="ARBA00022807"/>
    </source>
</evidence>
<evidence type="ECO:0000256" key="3">
    <source>
        <dbReference type="ARBA" id="ARBA00022475"/>
    </source>
</evidence>
<dbReference type="GO" id="GO:0008234">
    <property type="term" value="F:cysteine-type peptidase activity"/>
    <property type="evidence" value="ECO:0007669"/>
    <property type="project" value="UniProtKB-KW"/>
</dbReference>
<keyword evidence="8 10" id="KW-1133">Transmembrane helix</keyword>
<proteinExistence type="predicted"/>
<dbReference type="InterPro" id="IPR017871">
    <property type="entry name" value="ABC_transporter-like_CS"/>
</dbReference>
<dbReference type="Gene3D" id="3.90.70.10">
    <property type="entry name" value="Cysteine proteinases"/>
    <property type="match status" value="1"/>
</dbReference>
<dbReference type="PROSITE" id="PS50990">
    <property type="entry name" value="PEPTIDASE_C39"/>
    <property type="match status" value="1"/>
</dbReference>
<evidence type="ECO:0000313" key="15">
    <source>
        <dbReference type="Proteomes" id="UP000276437"/>
    </source>
</evidence>
<dbReference type="PROSITE" id="PS00211">
    <property type="entry name" value="ABC_TRANSPORTER_1"/>
    <property type="match status" value="1"/>
</dbReference>
<dbReference type="GO" id="GO:0005886">
    <property type="term" value="C:plasma membrane"/>
    <property type="evidence" value="ECO:0007669"/>
    <property type="project" value="UniProtKB-SubCell"/>
</dbReference>
<evidence type="ECO:0000256" key="9">
    <source>
        <dbReference type="ARBA" id="ARBA00023136"/>
    </source>
</evidence>
<keyword evidence="7 14" id="KW-0067">ATP-binding</keyword>
<keyword evidence="3" id="KW-1003">Cell membrane</keyword>
<dbReference type="SMART" id="SM00382">
    <property type="entry name" value="AAA"/>
    <property type="match status" value="1"/>
</dbReference>
<dbReference type="PANTHER" id="PTHR24221">
    <property type="entry name" value="ATP-BINDING CASSETTE SUB-FAMILY B"/>
    <property type="match status" value="1"/>
</dbReference>
<accession>A0A348AKQ2</accession>
<dbReference type="GO" id="GO:0034040">
    <property type="term" value="F:ATPase-coupled lipid transmembrane transporter activity"/>
    <property type="evidence" value="ECO:0007669"/>
    <property type="project" value="TreeGrafter"/>
</dbReference>
<dbReference type="PROSITE" id="PS50893">
    <property type="entry name" value="ABC_TRANSPORTER_2"/>
    <property type="match status" value="1"/>
</dbReference>
<dbReference type="Pfam" id="PF00664">
    <property type="entry name" value="ABC_membrane"/>
    <property type="match status" value="1"/>
</dbReference>
<keyword evidence="4 10" id="KW-0812">Transmembrane</keyword>
<dbReference type="Gene3D" id="1.20.1560.10">
    <property type="entry name" value="ABC transporter type 1, transmembrane domain"/>
    <property type="match status" value="1"/>
</dbReference>
<feature type="transmembrane region" description="Helical" evidence="10">
    <location>
        <begin position="416"/>
        <end position="440"/>
    </location>
</feature>
<evidence type="ECO:0000256" key="7">
    <source>
        <dbReference type="ARBA" id="ARBA00022840"/>
    </source>
</evidence>
<evidence type="ECO:0000259" key="12">
    <source>
        <dbReference type="PROSITE" id="PS50929"/>
    </source>
</evidence>
<dbReference type="InterPro" id="IPR003593">
    <property type="entry name" value="AAA+_ATPase"/>
</dbReference>
<dbReference type="KEGG" id="mana:MAMMFC1_02334"/>
<dbReference type="GO" id="GO:0016887">
    <property type="term" value="F:ATP hydrolysis activity"/>
    <property type="evidence" value="ECO:0007669"/>
    <property type="project" value="InterPro"/>
</dbReference>
<dbReference type="SUPFAM" id="SSF90123">
    <property type="entry name" value="ABC transporter transmembrane region"/>
    <property type="match status" value="1"/>
</dbReference>
<dbReference type="GO" id="GO:0140359">
    <property type="term" value="F:ABC-type transporter activity"/>
    <property type="evidence" value="ECO:0007669"/>
    <property type="project" value="InterPro"/>
</dbReference>
<keyword evidence="9 10" id="KW-0472">Membrane</keyword>
<feature type="domain" description="Peptidase C39" evidence="13">
    <location>
        <begin position="50"/>
        <end position="170"/>
    </location>
</feature>
<dbReference type="CDD" id="cd18588">
    <property type="entry name" value="ABC_6TM_CyaB_HlyB_like"/>
    <property type="match status" value="1"/>
</dbReference>
<keyword evidence="6" id="KW-0788">Thiol protease</keyword>
<evidence type="ECO:0000259" key="11">
    <source>
        <dbReference type="PROSITE" id="PS50893"/>
    </source>
</evidence>
<name>A0A348AKQ2_9FIRM</name>
<dbReference type="PANTHER" id="PTHR24221:SF647">
    <property type="entry name" value="BLL6336 PROTEIN"/>
    <property type="match status" value="1"/>
</dbReference>
<keyword evidence="15" id="KW-1185">Reference proteome</keyword>
<protein>
    <submittedName>
        <fullName evidence="14">Toxin RTX-I translocation ATP-binding protein</fullName>
    </submittedName>
</protein>
<evidence type="ECO:0000256" key="1">
    <source>
        <dbReference type="ARBA" id="ARBA00004651"/>
    </source>
</evidence>
<dbReference type="Pfam" id="PF03412">
    <property type="entry name" value="Peptidase_C39"/>
    <property type="match status" value="1"/>
</dbReference>
<dbReference type="EMBL" id="AP018449">
    <property type="protein sequence ID" value="BBB91650.1"/>
    <property type="molecule type" value="Genomic_DNA"/>
</dbReference>
<dbReference type="FunFam" id="3.40.50.300:FF:000299">
    <property type="entry name" value="ABC transporter ATP-binding protein/permease"/>
    <property type="match status" value="1"/>
</dbReference>
<feature type="transmembrane region" description="Helical" evidence="10">
    <location>
        <begin position="315"/>
        <end position="334"/>
    </location>
</feature>
<dbReference type="InterPro" id="IPR011527">
    <property type="entry name" value="ABC1_TM_dom"/>
</dbReference>
<keyword evidence="6" id="KW-0645">Protease</keyword>
<evidence type="ECO:0000259" key="13">
    <source>
        <dbReference type="PROSITE" id="PS50990"/>
    </source>
</evidence>
<dbReference type="InterPro" id="IPR027417">
    <property type="entry name" value="P-loop_NTPase"/>
</dbReference>
<dbReference type="Pfam" id="PF00005">
    <property type="entry name" value="ABC_tran"/>
    <property type="match status" value="1"/>
</dbReference>
<dbReference type="InterPro" id="IPR005074">
    <property type="entry name" value="Peptidase_C39"/>
</dbReference>
<dbReference type="SUPFAM" id="SSF52540">
    <property type="entry name" value="P-loop containing nucleoside triphosphate hydrolases"/>
    <property type="match status" value="1"/>
</dbReference>
<dbReference type="AlphaFoldDB" id="A0A348AKQ2"/>
<feature type="transmembrane region" description="Helical" evidence="10">
    <location>
        <begin position="340"/>
        <end position="356"/>
    </location>
</feature>
<dbReference type="Gene3D" id="3.40.50.300">
    <property type="entry name" value="P-loop containing nucleotide triphosphate hydrolases"/>
    <property type="match status" value="1"/>
</dbReference>
<dbReference type="InterPro" id="IPR010132">
    <property type="entry name" value="ATPase_T1SS_HlyB"/>
</dbReference>
<evidence type="ECO:0000256" key="10">
    <source>
        <dbReference type="SAM" id="Phobius"/>
    </source>
</evidence>
<dbReference type="InterPro" id="IPR036640">
    <property type="entry name" value="ABC1_TM_sf"/>
</dbReference>
<gene>
    <name evidence="14" type="primary">apxIB_2</name>
    <name evidence="14" type="ORF">MAMMFC1_02334</name>
</gene>
<dbReference type="NCBIfam" id="TIGR01846">
    <property type="entry name" value="type_I_sec_HlyB"/>
    <property type="match status" value="1"/>
</dbReference>
<evidence type="ECO:0000256" key="4">
    <source>
        <dbReference type="ARBA" id="ARBA00022692"/>
    </source>
</evidence>
<sequence>MCRNKISCIRAAGVFYSIPVNGTGGVNYQLSRDKGYRMTIRKNNGSGKADGEAGFDSGLECLLMIAGVFHIPVQRDSLREPAKLSGGGMTNAAIIKAARSLRLKAAVEKPKPQESSPLPSPSIARLKDGSYVLLGRNDRGRVFLFLPQGQNVVVAYEEFVQKWSGELIVFTPMFSWSNFSRKYNLQWFTSVIMHYKKYFAEVIAASFFLQLFGLLTPLFTQVVVDKVLGNRAVATLDILAGALVFLYLFQSAIGVLRTYLLTHTTNKLDVILGVRLFRQLVALPLPYFENRRVGDTMMRIGALASVRDFLTGQSITYLLDAFFAVIFILVMLYYSVPLTLLALLTLPVFLAMNYYATPVYKQRLEATWETGAENNAFLVEAVTGMHTIKSLALEPQFNHRWEQLLARYVRTTFDQATFGIGISNASTLIQMLSGFSILWFGGHLVMEGRMTLGQLIAFQMLAGQATAPIMHLVAMWQSLQQAGLSMERLGDILNNRPEPVLAPVNSQLPPVKGEIVLENVNFRYRMDFELVLKDIQLRIPAGSRVGIVGRSGSGKSTLTKLVQRLYAPETGRITVDGVNITEVEPPWLRRQIGVVMQENYLFNGSVRDNIAVARPGASMEEVIRAARTAGAHDFILELPEGYDTKVGERGASLSGGQCQRIAIARALLTNPKILIFDEATSALDYESERIIMENLEQIAAGRTMLMIAHRLSTVRRCDSIIVIEEGRIVEQGSHEELMAAQGLYQKLYAQQER</sequence>
<keyword evidence="6" id="KW-0378">Hydrolase</keyword>
<feature type="domain" description="ABC transporter" evidence="11">
    <location>
        <begin position="515"/>
        <end position="750"/>
    </location>
</feature>
<evidence type="ECO:0000256" key="5">
    <source>
        <dbReference type="ARBA" id="ARBA00022741"/>
    </source>
</evidence>
<keyword evidence="2" id="KW-0813">Transport</keyword>
<dbReference type="PROSITE" id="PS50929">
    <property type="entry name" value="ABC_TM1F"/>
    <property type="match status" value="1"/>
</dbReference>
<dbReference type="GO" id="GO:0030256">
    <property type="term" value="C:type I protein secretion system complex"/>
    <property type="evidence" value="ECO:0007669"/>
    <property type="project" value="InterPro"/>
</dbReference>
<evidence type="ECO:0000256" key="8">
    <source>
        <dbReference type="ARBA" id="ARBA00022989"/>
    </source>
</evidence>
<organism evidence="14 15">
    <name type="scientific">Methylomusa anaerophila</name>
    <dbReference type="NCBI Taxonomy" id="1930071"/>
    <lineage>
        <taxon>Bacteria</taxon>
        <taxon>Bacillati</taxon>
        <taxon>Bacillota</taxon>
        <taxon>Negativicutes</taxon>
        <taxon>Selenomonadales</taxon>
        <taxon>Sporomusaceae</taxon>
        <taxon>Methylomusa</taxon>
    </lineage>
</organism>
<dbReference type="InterPro" id="IPR003439">
    <property type="entry name" value="ABC_transporter-like_ATP-bd"/>
</dbReference>
<feature type="transmembrane region" description="Helical" evidence="10">
    <location>
        <begin position="198"/>
        <end position="220"/>
    </location>
</feature>
<dbReference type="GO" id="GO:0006508">
    <property type="term" value="P:proteolysis"/>
    <property type="evidence" value="ECO:0007669"/>
    <property type="project" value="InterPro"/>
</dbReference>
<evidence type="ECO:0000313" key="14">
    <source>
        <dbReference type="EMBL" id="BBB91650.1"/>
    </source>
</evidence>
<dbReference type="InterPro" id="IPR039421">
    <property type="entry name" value="Type_1_exporter"/>
</dbReference>
<keyword evidence="5" id="KW-0547">Nucleotide-binding</keyword>
<reference evidence="14 15" key="1">
    <citation type="journal article" date="2018" name="Int. J. Syst. Evol. Microbiol.">
        <title>Methylomusa anaerophila gen. nov., sp. nov., an anaerobic methanol-utilizing bacterium isolated from a microbial fuel cell.</title>
        <authorList>
            <person name="Amano N."/>
            <person name="Yamamuro A."/>
            <person name="Miyahara M."/>
            <person name="Kouzuma A."/>
            <person name="Abe T."/>
            <person name="Watanabe K."/>
        </authorList>
    </citation>
    <scope>NUCLEOTIDE SEQUENCE [LARGE SCALE GENOMIC DNA]</scope>
    <source>
        <strain evidence="14 15">MMFC1</strain>
    </source>
</reference>
<dbReference type="Proteomes" id="UP000276437">
    <property type="component" value="Chromosome"/>
</dbReference>
<dbReference type="GO" id="GO:0030253">
    <property type="term" value="P:protein secretion by the type I secretion system"/>
    <property type="evidence" value="ECO:0007669"/>
    <property type="project" value="InterPro"/>
</dbReference>